<dbReference type="SUPFAM" id="SSF55729">
    <property type="entry name" value="Acyl-CoA N-acyltransferases (Nat)"/>
    <property type="match status" value="1"/>
</dbReference>
<organism evidence="2 3">
    <name type="scientific">Amorphotheca resinae ATCC 22711</name>
    <dbReference type="NCBI Taxonomy" id="857342"/>
    <lineage>
        <taxon>Eukaryota</taxon>
        <taxon>Fungi</taxon>
        <taxon>Dikarya</taxon>
        <taxon>Ascomycota</taxon>
        <taxon>Pezizomycotina</taxon>
        <taxon>Leotiomycetes</taxon>
        <taxon>Helotiales</taxon>
        <taxon>Amorphothecaceae</taxon>
        <taxon>Amorphotheca</taxon>
    </lineage>
</organism>
<dbReference type="RefSeq" id="XP_024722523.1">
    <property type="nucleotide sequence ID" value="XM_024864700.1"/>
</dbReference>
<evidence type="ECO:0000259" key="1">
    <source>
        <dbReference type="PROSITE" id="PS51186"/>
    </source>
</evidence>
<dbReference type="EMBL" id="KZ679009">
    <property type="protein sequence ID" value="PSS22368.1"/>
    <property type="molecule type" value="Genomic_DNA"/>
</dbReference>
<accession>A0A2T3B6K8</accession>
<dbReference type="Gene3D" id="3.40.630.30">
    <property type="match status" value="1"/>
</dbReference>
<evidence type="ECO:0000313" key="3">
    <source>
        <dbReference type="Proteomes" id="UP000241818"/>
    </source>
</evidence>
<reference evidence="2 3" key="1">
    <citation type="journal article" date="2018" name="New Phytol.">
        <title>Comparative genomics and transcriptomics depict ericoid mycorrhizal fungi as versatile saprotrophs and plant mutualists.</title>
        <authorList>
            <person name="Martino E."/>
            <person name="Morin E."/>
            <person name="Grelet G.A."/>
            <person name="Kuo A."/>
            <person name="Kohler A."/>
            <person name="Daghino S."/>
            <person name="Barry K.W."/>
            <person name="Cichocki N."/>
            <person name="Clum A."/>
            <person name="Dockter R.B."/>
            <person name="Hainaut M."/>
            <person name="Kuo R.C."/>
            <person name="LaButti K."/>
            <person name="Lindahl B.D."/>
            <person name="Lindquist E.A."/>
            <person name="Lipzen A."/>
            <person name="Khouja H.R."/>
            <person name="Magnuson J."/>
            <person name="Murat C."/>
            <person name="Ohm R.A."/>
            <person name="Singer S.W."/>
            <person name="Spatafora J.W."/>
            <person name="Wang M."/>
            <person name="Veneault-Fourrey C."/>
            <person name="Henrissat B."/>
            <person name="Grigoriev I.V."/>
            <person name="Martin F.M."/>
            <person name="Perotto S."/>
        </authorList>
    </citation>
    <scope>NUCLEOTIDE SEQUENCE [LARGE SCALE GENOMIC DNA]</scope>
    <source>
        <strain evidence="2 3">ATCC 22711</strain>
    </source>
</reference>
<dbReference type="CDD" id="cd04301">
    <property type="entry name" value="NAT_SF"/>
    <property type="match status" value="1"/>
</dbReference>
<dbReference type="PANTHER" id="PTHR42791">
    <property type="entry name" value="GNAT FAMILY ACETYLTRANSFERASE"/>
    <property type="match status" value="1"/>
</dbReference>
<proteinExistence type="predicted"/>
<gene>
    <name evidence="2" type="ORF">M430DRAFT_224715</name>
</gene>
<dbReference type="InParanoid" id="A0A2T3B6K8"/>
<dbReference type="Pfam" id="PF00583">
    <property type="entry name" value="Acetyltransf_1"/>
    <property type="match status" value="1"/>
</dbReference>
<dbReference type="GO" id="GO:0016747">
    <property type="term" value="F:acyltransferase activity, transferring groups other than amino-acyl groups"/>
    <property type="evidence" value="ECO:0007669"/>
    <property type="project" value="InterPro"/>
</dbReference>
<name>A0A2T3B6K8_AMORE</name>
<protein>
    <recommendedName>
        <fullName evidence="1">N-acetyltransferase domain-containing protein</fullName>
    </recommendedName>
</protein>
<dbReference type="InterPro" id="IPR016181">
    <property type="entry name" value="Acyl_CoA_acyltransferase"/>
</dbReference>
<dbReference type="InterPro" id="IPR052523">
    <property type="entry name" value="Trichothecene_AcTrans"/>
</dbReference>
<dbReference type="AlphaFoldDB" id="A0A2T3B6K8"/>
<dbReference type="PROSITE" id="PS51186">
    <property type="entry name" value="GNAT"/>
    <property type="match status" value="1"/>
</dbReference>
<dbReference type="OrthoDB" id="410198at2759"/>
<feature type="domain" description="N-acetyltransferase" evidence="1">
    <location>
        <begin position="4"/>
        <end position="211"/>
    </location>
</feature>
<sequence>MPFQLLEVVPAADFNELVECEWLSYENPSQTFFKLFCPIHGTGPTAREASLKDATRRQLEWHQADPTSYWQKVVNEEGKIVAGALWKICPTNPFEHPDGHSEVDWFPKGGQRAFVTKALELFETPRMKMAQRPQVYLNIIFTHPDYRRQGAGDLILEWGIRKAEEMGVEMWLDATVYGVPLYRKHGFVVVNENNIRPTTDNPDQEWEKIAKELLPMTMWQMWRPVGGKYEEGKTVRPWERNE</sequence>
<dbReference type="InterPro" id="IPR000182">
    <property type="entry name" value="GNAT_dom"/>
</dbReference>
<dbReference type="GeneID" id="36572781"/>
<evidence type="ECO:0000313" key="2">
    <source>
        <dbReference type="EMBL" id="PSS22368.1"/>
    </source>
</evidence>
<dbReference type="Proteomes" id="UP000241818">
    <property type="component" value="Unassembled WGS sequence"/>
</dbReference>
<keyword evidence="3" id="KW-1185">Reference proteome</keyword>
<dbReference type="PANTHER" id="PTHR42791:SF5">
    <property type="entry name" value="HYPOTHETICAL ACETYLTRANSFERASE (EUROFUNG)"/>
    <property type="match status" value="1"/>
</dbReference>